<dbReference type="CTD" id="59176"/>
<evidence type="ECO:0000256" key="5">
    <source>
        <dbReference type="ARBA" id="ARBA00022801"/>
    </source>
</evidence>
<keyword evidence="6" id="KW-0276">Fatty acid metabolism</keyword>
<keyword evidence="4" id="KW-0963">Cytoplasm</keyword>
<dbReference type="Gene3D" id="3.40.50.1820">
    <property type="entry name" value="alpha/beta hydrolase"/>
    <property type="match status" value="1"/>
</dbReference>
<dbReference type="EC" id="3.1.2.22" evidence="3"/>
<evidence type="ECO:0000256" key="1">
    <source>
        <dbReference type="ARBA" id="ARBA00004496"/>
    </source>
</evidence>
<comment type="catalytic activity">
    <reaction evidence="9">
        <text>S-hexadecanoyl-L-cysteinyl-[protein] + H2O = L-cysteinyl-[protein] + hexadecanoate + H(+)</text>
        <dbReference type="Rhea" id="RHEA:19233"/>
        <dbReference type="Rhea" id="RHEA-COMP:10131"/>
        <dbReference type="Rhea" id="RHEA-COMP:11032"/>
        <dbReference type="ChEBI" id="CHEBI:7896"/>
        <dbReference type="ChEBI" id="CHEBI:15377"/>
        <dbReference type="ChEBI" id="CHEBI:15378"/>
        <dbReference type="ChEBI" id="CHEBI:29950"/>
        <dbReference type="ChEBI" id="CHEBI:74151"/>
        <dbReference type="EC" id="3.1.2.22"/>
    </reaction>
</comment>
<dbReference type="RefSeq" id="XP_027198404.1">
    <property type="nucleotide sequence ID" value="XM_027342603.1"/>
</dbReference>
<dbReference type="GeneID" id="113792688"/>
<proteinExistence type="inferred from homology"/>
<dbReference type="FunCoup" id="A0A6P6Y248">
    <property type="interactions" value="1593"/>
</dbReference>
<comment type="similarity">
    <text evidence="2">Belongs to the AB hydrolase superfamily. AB hydrolase 2 family.</text>
</comment>
<evidence type="ECO:0000256" key="7">
    <source>
        <dbReference type="ARBA" id="ARBA00023098"/>
    </source>
</evidence>
<dbReference type="InParanoid" id="A0A6P6Y248"/>
<comment type="catalytic activity">
    <reaction evidence="10">
        <text>1-hexadecanoyl-sn-glycero-3-phosphocholine + H2O = sn-glycerol 3-phosphocholine + hexadecanoate + H(+)</text>
        <dbReference type="Rhea" id="RHEA:40435"/>
        <dbReference type="ChEBI" id="CHEBI:7896"/>
        <dbReference type="ChEBI" id="CHEBI:15377"/>
        <dbReference type="ChEBI" id="CHEBI:15378"/>
        <dbReference type="ChEBI" id="CHEBI:16870"/>
        <dbReference type="ChEBI" id="CHEBI:72998"/>
    </reaction>
    <physiologicalReaction direction="left-to-right" evidence="10">
        <dbReference type="Rhea" id="RHEA:40436"/>
    </physiologicalReaction>
</comment>
<keyword evidence="7" id="KW-0443">Lipid metabolism</keyword>
<keyword evidence="5" id="KW-0378">Hydrolase</keyword>
<dbReference type="AlphaFoldDB" id="A0A6P6Y248"/>
<evidence type="ECO:0000256" key="4">
    <source>
        <dbReference type="ARBA" id="ARBA00022490"/>
    </source>
</evidence>
<dbReference type="OMA" id="GLTYPHK"/>
<evidence type="ECO:0000313" key="12">
    <source>
        <dbReference type="RefSeq" id="XP_027198404.1"/>
    </source>
</evidence>
<keyword evidence="11" id="KW-1185">Reference proteome</keyword>
<dbReference type="GO" id="GO:0052689">
    <property type="term" value="F:carboxylic ester hydrolase activity"/>
    <property type="evidence" value="ECO:0007669"/>
    <property type="project" value="TreeGrafter"/>
</dbReference>
<dbReference type="OrthoDB" id="2418081at2759"/>
<dbReference type="GO" id="GO:0008474">
    <property type="term" value="F:palmitoyl-(protein) hydrolase activity"/>
    <property type="evidence" value="ECO:0007669"/>
    <property type="project" value="UniProtKB-EC"/>
</dbReference>
<dbReference type="GO" id="GO:0005737">
    <property type="term" value="C:cytoplasm"/>
    <property type="evidence" value="ECO:0007669"/>
    <property type="project" value="UniProtKB-SubCell"/>
</dbReference>
<evidence type="ECO:0000256" key="6">
    <source>
        <dbReference type="ARBA" id="ARBA00022832"/>
    </source>
</evidence>
<reference evidence="12" key="1">
    <citation type="submission" date="2025-08" db="UniProtKB">
        <authorList>
            <consortium name="RefSeq"/>
        </authorList>
    </citation>
    <scope>IDENTIFICATION</scope>
    <source>
        <strain evidence="12">Airmid</strain>
    </source>
</reference>
<dbReference type="FunFam" id="3.40.50.1820:FF:000010">
    <property type="entry name" value="Acyl-protein thioesterase 2"/>
    <property type="match status" value="1"/>
</dbReference>
<gene>
    <name evidence="12" type="primary">LOC113792688</name>
</gene>
<evidence type="ECO:0000256" key="3">
    <source>
        <dbReference type="ARBA" id="ARBA00012423"/>
    </source>
</evidence>
<comment type="subcellular location">
    <subcellularLocation>
        <location evidence="1">Cytoplasm</location>
    </subcellularLocation>
</comment>
<dbReference type="InterPro" id="IPR050565">
    <property type="entry name" value="LYPA1-2/EST-like"/>
</dbReference>
<dbReference type="Proteomes" id="UP000515146">
    <property type="component" value="Unplaced"/>
</dbReference>
<name>A0A6P6Y248_DERPT</name>
<dbReference type="KEGG" id="dpte:113792688"/>
<dbReference type="SUPFAM" id="SSF53474">
    <property type="entry name" value="alpha/beta-Hydrolases"/>
    <property type="match status" value="1"/>
</dbReference>
<dbReference type="Pfam" id="PF02230">
    <property type="entry name" value="Abhydrolase_2"/>
    <property type="match status" value="1"/>
</dbReference>
<protein>
    <recommendedName>
        <fullName evidence="3">palmitoyl-protein hydrolase</fullName>
        <ecNumber evidence="3">3.1.2.22</ecNumber>
    </recommendedName>
    <alternativeName>
        <fullName evidence="8">Palmitoyl-protein hydrolase</fullName>
    </alternativeName>
</protein>
<dbReference type="InterPro" id="IPR003140">
    <property type="entry name" value="PLipase/COase/thioEstase"/>
</dbReference>
<evidence type="ECO:0000313" key="11">
    <source>
        <dbReference type="Proteomes" id="UP000515146"/>
    </source>
</evidence>
<organism evidence="11 12">
    <name type="scientific">Dermatophagoides pteronyssinus</name>
    <name type="common">European house dust mite</name>
    <dbReference type="NCBI Taxonomy" id="6956"/>
    <lineage>
        <taxon>Eukaryota</taxon>
        <taxon>Metazoa</taxon>
        <taxon>Ecdysozoa</taxon>
        <taxon>Arthropoda</taxon>
        <taxon>Chelicerata</taxon>
        <taxon>Arachnida</taxon>
        <taxon>Acari</taxon>
        <taxon>Acariformes</taxon>
        <taxon>Sarcoptiformes</taxon>
        <taxon>Astigmata</taxon>
        <taxon>Psoroptidia</taxon>
        <taxon>Analgoidea</taxon>
        <taxon>Pyroglyphidae</taxon>
        <taxon>Dermatophagoidinae</taxon>
        <taxon>Dermatophagoides</taxon>
    </lineage>
</organism>
<dbReference type="PANTHER" id="PTHR10655:SF68">
    <property type="entry name" value="PALMITOYL-PROTEIN HYDROLASE"/>
    <property type="match status" value="1"/>
</dbReference>
<evidence type="ECO:0000256" key="9">
    <source>
        <dbReference type="ARBA" id="ARBA00047337"/>
    </source>
</evidence>
<evidence type="ECO:0000256" key="8">
    <source>
        <dbReference type="ARBA" id="ARBA00031195"/>
    </source>
</evidence>
<sequence length="215" mass="23630">MSRNVVVNAVGKPTASIIFLHGLGDTGHGWSSTIKAIKPPHANLICPTADIMPVTLNGGFPMPSWFDLYSLDSNGRIDEPGIERAKTLIQGLISSEEKAGIPSNRIIVGGFSQGGALALYSGLTYPKPLAGILALSCWIPMHDKLTINECNKKTPTLQCHGDADQIVALKWGQMTSEFLKKHLTNYQFKIYPRLQHSSNDEELRDMKKFIEDNLN</sequence>
<evidence type="ECO:0000256" key="2">
    <source>
        <dbReference type="ARBA" id="ARBA00006499"/>
    </source>
</evidence>
<dbReference type="PANTHER" id="PTHR10655">
    <property type="entry name" value="LYSOPHOSPHOLIPASE-RELATED"/>
    <property type="match status" value="1"/>
</dbReference>
<dbReference type="GO" id="GO:0006631">
    <property type="term" value="P:fatty acid metabolic process"/>
    <property type="evidence" value="ECO:0007669"/>
    <property type="project" value="UniProtKB-KW"/>
</dbReference>
<evidence type="ECO:0000256" key="10">
    <source>
        <dbReference type="ARBA" id="ARBA00048656"/>
    </source>
</evidence>
<accession>A0A6P6Y248</accession>
<dbReference type="InterPro" id="IPR029058">
    <property type="entry name" value="AB_hydrolase_fold"/>
</dbReference>